<reference evidence="2 3" key="1">
    <citation type="journal article" date="2013" name="Genome Announc.">
        <title>Draft Genome Sequence of an Alphaproteobacterium, Caenispirillum salinarum AK4(T), Isolated from a Solar Saltern.</title>
        <authorList>
            <person name="Khatri I."/>
            <person name="Singh A."/>
            <person name="Korpole S."/>
            <person name="Pinnaka A.K."/>
            <person name="Subramanian S."/>
        </authorList>
    </citation>
    <scope>NUCLEOTIDE SEQUENCE [LARGE SCALE GENOMIC DNA]</scope>
    <source>
        <strain evidence="2 3">AK4</strain>
    </source>
</reference>
<dbReference type="RefSeq" id="WP_009542629.1">
    <property type="nucleotide sequence ID" value="NZ_ANHY01000026.1"/>
</dbReference>
<protein>
    <submittedName>
        <fullName evidence="2">Putative membrane protein</fullName>
    </submittedName>
</protein>
<sequence>MAEDRSLPLQSRAEAAAGVLPPLMVRAERVAATVAPGIHGRRRAGPGDQFWQYRRYQPGDAVSVIDWRQSARGDPLYVREREWSAAQTVLMWCDRSASMDFRSADTLPTKRERAELLAMALAALLNRGGERIGLLAPGAPPPGLGRKALSGMADALERAPHGGHADWPRLIAGAPIGRHGSVVLFGDFLDVPERMEETLRALASQGLRGHLVQVVDPAEESLPFKGRIRFAGPEDEGDLLIARTEDVREAYIRRFQAQREAVSHLCRSLTWSFAVHHTDQPPQVPLLALHARMTEGR</sequence>
<dbReference type="OrthoDB" id="9794556at2"/>
<organism evidence="2 3">
    <name type="scientific">Caenispirillum salinarum AK4</name>
    <dbReference type="NCBI Taxonomy" id="1238182"/>
    <lineage>
        <taxon>Bacteria</taxon>
        <taxon>Pseudomonadati</taxon>
        <taxon>Pseudomonadota</taxon>
        <taxon>Alphaproteobacteria</taxon>
        <taxon>Rhodospirillales</taxon>
        <taxon>Novispirillaceae</taxon>
        <taxon>Caenispirillum</taxon>
    </lineage>
</organism>
<dbReference type="PANTHER" id="PTHR33608">
    <property type="entry name" value="BLL2464 PROTEIN"/>
    <property type="match status" value="1"/>
</dbReference>
<dbReference type="eggNOG" id="COG1721">
    <property type="taxonomic scope" value="Bacteria"/>
</dbReference>
<dbReference type="Pfam" id="PF01882">
    <property type="entry name" value="DUF58"/>
    <property type="match status" value="1"/>
</dbReference>
<dbReference type="InterPro" id="IPR002881">
    <property type="entry name" value="DUF58"/>
</dbReference>
<feature type="domain" description="DUF58" evidence="1">
    <location>
        <begin position="52"/>
        <end position="260"/>
    </location>
</feature>
<name>K9GNF3_9PROT</name>
<evidence type="ECO:0000313" key="2">
    <source>
        <dbReference type="EMBL" id="EKV26607.1"/>
    </source>
</evidence>
<dbReference type="STRING" id="1238182.C882_2234"/>
<dbReference type="EMBL" id="ANHY01000026">
    <property type="protein sequence ID" value="EKV26607.1"/>
    <property type="molecule type" value="Genomic_DNA"/>
</dbReference>
<proteinExistence type="predicted"/>
<evidence type="ECO:0000259" key="1">
    <source>
        <dbReference type="Pfam" id="PF01882"/>
    </source>
</evidence>
<keyword evidence="3" id="KW-1185">Reference proteome</keyword>
<gene>
    <name evidence="2" type="ORF">C882_2234</name>
</gene>
<dbReference type="PANTHER" id="PTHR33608:SF6">
    <property type="entry name" value="BLL2464 PROTEIN"/>
    <property type="match status" value="1"/>
</dbReference>
<dbReference type="Proteomes" id="UP000009881">
    <property type="component" value="Unassembled WGS sequence"/>
</dbReference>
<comment type="caution">
    <text evidence="2">The sequence shown here is derived from an EMBL/GenBank/DDBJ whole genome shotgun (WGS) entry which is preliminary data.</text>
</comment>
<evidence type="ECO:0000313" key="3">
    <source>
        <dbReference type="Proteomes" id="UP000009881"/>
    </source>
</evidence>
<dbReference type="PATRIC" id="fig|1238182.3.peg.4188"/>
<dbReference type="AlphaFoldDB" id="K9GNF3"/>
<accession>K9GNF3</accession>